<evidence type="ECO:0000313" key="2">
    <source>
        <dbReference type="EMBL" id="KSU75448.1"/>
    </source>
</evidence>
<dbReference type="RefSeq" id="WP_058268559.1">
    <property type="nucleotide sequence ID" value="NZ_FMAZ01000005.1"/>
</dbReference>
<sequence length="288" mass="29175">MTKKLTGVFLALLGLLAAGMAPAAAAPPAGGTDPVGNDVSWPQCGKTLPASPAFAIVGVTGGLANNTNPCLRDQLDWAAGKATGGTTQPKVALYVNTANPGHEGSWWPSSNTYGNASVPNPYGTCDAKGAAEGPVDLPCSYMYGYAKAYDDATIRGITNPGNYVWWLDVETGNSWQTGTSNATALNRATLEGMAGYFKGITAGRTDPNGKPAGVGIYSTGSQWGTIAGTVPAGSPLAGLPSWLAGAKTLRGAQSNCSLPGLTPGSPVTVTQYVSAGLDYDNACKPAAK</sequence>
<gene>
    <name evidence="2" type="ORF">AS031_12845</name>
</gene>
<reference evidence="2 3" key="1">
    <citation type="journal article" date="2014" name="Arch. Microbiol.">
        <title>Arthrobacter enclensis sp. nov., isolated from sediment sample.</title>
        <authorList>
            <person name="Dastager S.G."/>
            <person name="Liu Q."/>
            <person name="Tang S.K."/>
            <person name="Krishnamurthi S."/>
            <person name="Lee J.C."/>
            <person name="Li W.J."/>
        </authorList>
    </citation>
    <scope>NUCLEOTIDE SEQUENCE [LARGE SCALE GENOMIC DNA]</scope>
    <source>
        <strain evidence="2 3">NIO-1008</strain>
    </source>
</reference>
<feature type="signal peptide" evidence="1">
    <location>
        <begin position="1"/>
        <end position="25"/>
    </location>
</feature>
<protein>
    <recommendedName>
        <fullName evidence="4">Secreted protein</fullName>
    </recommendedName>
</protein>
<evidence type="ECO:0008006" key="4">
    <source>
        <dbReference type="Google" id="ProtNLM"/>
    </source>
</evidence>
<dbReference type="Proteomes" id="UP000053199">
    <property type="component" value="Unassembled WGS sequence"/>
</dbReference>
<dbReference type="OrthoDB" id="9779955at2"/>
<evidence type="ECO:0000313" key="3">
    <source>
        <dbReference type="Proteomes" id="UP000053199"/>
    </source>
</evidence>
<name>A0A0V8IKZ9_9MICC</name>
<dbReference type="EMBL" id="LNQM01000005">
    <property type="protein sequence ID" value="KSU75448.1"/>
    <property type="molecule type" value="Genomic_DNA"/>
</dbReference>
<comment type="caution">
    <text evidence="2">The sequence shown here is derived from an EMBL/GenBank/DDBJ whole genome shotgun (WGS) entry which is preliminary data.</text>
</comment>
<dbReference type="STRING" id="993070.AS031_12845"/>
<evidence type="ECO:0000256" key="1">
    <source>
        <dbReference type="SAM" id="SignalP"/>
    </source>
</evidence>
<organism evidence="2 3">
    <name type="scientific">Pseudarthrobacter enclensis</name>
    <dbReference type="NCBI Taxonomy" id="993070"/>
    <lineage>
        <taxon>Bacteria</taxon>
        <taxon>Bacillati</taxon>
        <taxon>Actinomycetota</taxon>
        <taxon>Actinomycetes</taxon>
        <taxon>Micrococcales</taxon>
        <taxon>Micrococcaceae</taxon>
        <taxon>Pseudarthrobacter</taxon>
    </lineage>
</organism>
<feature type="chain" id="PRO_5006893313" description="Secreted protein" evidence="1">
    <location>
        <begin position="26"/>
        <end position="288"/>
    </location>
</feature>
<accession>A0A0V8IKZ9</accession>
<keyword evidence="1" id="KW-0732">Signal</keyword>
<dbReference type="AlphaFoldDB" id="A0A0V8IKZ9"/>
<keyword evidence="3" id="KW-1185">Reference proteome</keyword>
<proteinExistence type="predicted"/>